<accession>A0AB73QV90</accession>
<dbReference type="AlphaFoldDB" id="A0AB73QV90"/>
<evidence type="ECO:0000313" key="2">
    <source>
        <dbReference type="Proteomes" id="UP000220469"/>
    </source>
</evidence>
<protein>
    <submittedName>
        <fullName evidence="1">Uncharacterized protein</fullName>
    </submittedName>
</protein>
<dbReference type="EMBL" id="MBGM01000008">
    <property type="protein sequence ID" value="PDW29670.1"/>
    <property type="molecule type" value="Genomic_DNA"/>
</dbReference>
<proteinExistence type="predicted"/>
<gene>
    <name evidence="1" type="ORF">BB451_06730</name>
</gene>
<comment type="caution">
    <text evidence="1">The sequence shown here is derived from an EMBL/GenBank/DDBJ whole genome shotgun (WGS) entry which is preliminary data.</text>
</comment>
<reference evidence="1 2" key="1">
    <citation type="journal article" date="2017" name="Gut Pathog.">
        <title>Phylogenomics of Colombian Helicobacter pylori isolates.</title>
        <authorList>
            <person name="Gutierrez-Escobar A.J."/>
            <person name="Trujillo E."/>
            <person name="Acevedo O."/>
            <person name="Bravo M.M."/>
        </authorList>
    </citation>
    <scope>NUCLEOTIDE SEQUENCE [LARGE SCALE GENOMIC DNA]</scope>
    <source>
        <strain evidence="1 2">3076</strain>
    </source>
</reference>
<sequence length="76" mass="8481">MAVKTIKIPLKTTQAEIPNISSVWVLHDKIKKLDFSGGFLSVISGNVILKYPLKSLTTKSKTIPASNLNPHLYRYL</sequence>
<name>A0AB73QV90_HELPX</name>
<organism evidence="1 2">
    <name type="scientific">Helicobacter pylori</name>
    <name type="common">Campylobacter pylori</name>
    <dbReference type="NCBI Taxonomy" id="210"/>
    <lineage>
        <taxon>Bacteria</taxon>
        <taxon>Pseudomonadati</taxon>
        <taxon>Campylobacterota</taxon>
        <taxon>Epsilonproteobacteria</taxon>
        <taxon>Campylobacterales</taxon>
        <taxon>Helicobacteraceae</taxon>
        <taxon>Helicobacter</taxon>
    </lineage>
</organism>
<dbReference type="Proteomes" id="UP000220469">
    <property type="component" value="Unassembled WGS sequence"/>
</dbReference>
<evidence type="ECO:0000313" key="1">
    <source>
        <dbReference type="EMBL" id="PDW29670.1"/>
    </source>
</evidence>